<protein>
    <submittedName>
        <fullName evidence="1">Uncharacterized protein</fullName>
    </submittedName>
</protein>
<proteinExistence type="predicted"/>
<evidence type="ECO:0000313" key="2">
    <source>
        <dbReference type="Proteomes" id="UP000078200"/>
    </source>
</evidence>
<keyword evidence="2" id="KW-1185">Reference proteome</keyword>
<evidence type="ECO:0000313" key="1">
    <source>
        <dbReference type="EnsemblMetazoa" id="GAUT017005-PA"/>
    </source>
</evidence>
<accession>A0A1A9UVI5</accession>
<dbReference type="EnsemblMetazoa" id="GAUT017005-RA">
    <property type="protein sequence ID" value="GAUT017005-PA"/>
    <property type="gene ID" value="GAUT017005"/>
</dbReference>
<dbReference type="Proteomes" id="UP000078200">
    <property type="component" value="Unassembled WGS sequence"/>
</dbReference>
<reference evidence="1" key="1">
    <citation type="submission" date="2020-05" db="UniProtKB">
        <authorList>
            <consortium name="EnsemblMetazoa"/>
        </authorList>
    </citation>
    <scope>IDENTIFICATION</scope>
    <source>
        <strain evidence="1">TTRI</strain>
    </source>
</reference>
<dbReference type="AlphaFoldDB" id="A0A1A9UVI5"/>
<organism evidence="1 2">
    <name type="scientific">Glossina austeni</name>
    <name type="common">Savannah tsetse fly</name>
    <dbReference type="NCBI Taxonomy" id="7395"/>
    <lineage>
        <taxon>Eukaryota</taxon>
        <taxon>Metazoa</taxon>
        <taxon>Ecdysozoa</taxon>
        <taxon>Arthropoda</taxon>
        <taxon>Hexapoda</taxon>
        <taxon>Insecta</taxon>
        <taxon>Pterygota</taxon>
        <taxon>Neoptera</taxon>
        <taxon>Endopterygota</taxon>
        <taxon>Diptera</taxon>
        <taxon>Brachycera</taxon>
        <taxon>Muscomorpha</taxon>
        <taxon>Hippoboscoidea</taxon>
        <taxon>Glossinidae</taxon>
        <taxon>Glossina</taxon>
    </lineage>
</organism>
<sequence length="203" mass="23466">MKTILKQRNKETSAGMGRQSDMNVLTLESVYGRLEKCKSELKTIKTFHNATIIIEQEKMQRNKQDLFELKKRYKAMVLEEIEMKKKRWCPCGKEALERHLRYCSQKCKDQIKDNNSYKCIQTDDYHLTNGERKAKREQTKKKHNTFVYEQRNKISGKVCVINGTGDDISVLRGVTTVGLANIPYMIPNISKSFSGSALIGNFC</sequence>
<name>A0A1A9UVI5_GLOAU</name>
<dbReference type="VEuPathDB" id="VectorBase:GAUT017005"/>